<feature type="region of interest" description="Disordered" evidence="6">
    <location>
        <begin position="25"/>
        <end position="66"/>
    </location>
</feature>
<dbReference type="InterPro" id="IPR046349">
    <property type="entry name" value="C1-like_sf"/>
</dbReference>
<evidence type="ECO:0000256" key="2">
    <source>
        <dbReference type="ARBA" id="ARBA00022737"/>
    </source>
</evidence>
<keyword evidence="3" id="KW-0863">Zinc-finger</keyword>
<keyword evidence="1" id="KW-0479">Metal-binding</keyword>
<keyword evidence="8" id="KW-1185">Reference proteome</keyword>
<dbReference type="InterPro" id="IPR002219">
    <property type="entry name" value="PKC_DAG/PE"/>
</dbReference>
<evidence type="ECO:0000256" key="4">
    <source>
        <dbReference type="ARBA" id="ARBA00022833"/>
    </source>
</evidence>
<dbReference type="InterPro" id="IPR025258">
    <property type="entry name" value="RH_dom"/>
</dbReference>
<dbReference type="InParanoid" id="A0A6I8U683"/>
<dbReference type="Gene3D" id="3.30.60.20">
    <property type="match status" value="1"/>
</dbReference>
<dbReference type="PANTHER" id="PTHR12326:SF3">
    <property type="entry name" value="DIFFERENTIALLY EXPRESSED IN FDCP 8 HOMOLOG"/>
    <property type="match status" value="1"/>
</dbReference>
<dbReference type="InterPro" id="IPR047983">
    <property type="entry name" value="DEF8_C1"/>
</dbReference>
<accession>A0A6I8U683</accession>
<dbReference type="InterPro" id="IPR051366">
    <property type="entry name" value="DEF8"/>
</dbReference>
<dbReference type="Pfam" id="PF00130">
    <property type="entry name" value="C1_1"/>
    <property type="match status" value="1"/>
</dbReference>
<organism evidence="7 8">
    <name type="scientific">Aedes aegypti</name>
    <name type="common">Yellowfever mosquito</name>
    <name type="synonym">Culex aegypti</name>
    <dbReference type="NCBI Taxonomy" id="7159"/>
    <lineage>
        <taxon>Eukaryota</taxon>
        <taxon>Metazoa</taxon>
        <taxon>Ecdysozoa</taxon>
        <taxon>Arthropoda</taxon>
        <taxon>Hexapoda</taxon>
        <taxon>Insecta</taxon>
        <taxon>Pterygota</taxon>
        <taxon>Neoptera</taxon>
        <taxon>Endopterygota</taxon>
        <taxon>Diptera</taxon>
        <taxon>Nematocera</taxon>
        <taxon>Culicoidea</taxon>
        <taxon>Culicidae</taxon>
        <taxon>Culicinae</taxon>
        <taxon>Aedini</taxon>
        <taxon>Aedes</taxon>
        <taxon>Stegomyia</taxon>
    </lineage>
</organism>
<reference evidence="7 8" key="1">
    <citation type="submission" date="2017-06" db="EMBL/GenBank/DDBJ databases">
        <title>Aedes aegypti genome working group (AGWG) sequencing and assembly.</title>
        <authorList>
            <consortium name="Aedes aegypti Genome Working Group (AGWG)"/>
            <person name="Matthews B.J."/>
        </authorList>
    </citation>
    <scope>NUCLEOTIDE SEQUENCE [LARGE SCALE GENOMIC DNA]</scope>
    <source>
        <strain evidence="7 8">LVP_AGWG</strain>
    </source>
</reference>
<dbReference type="AlphaFoldDB" id="A0A6I8U683"/>
<dbReference type="Pfam" id="PF13901">
    <property type="entry name" value="RH_dom"/>
    <property type="match status" value="1"/>
</dbReference>
<dbReference type="PROSITE" id="PS50081">
    <property type="entry name" value="ZF_DAG_PE_2"/>
    <property type="match status" value="1"/>
</dbReference>
<keyword evidence="4" id="KW-0862">Zinc</keyword>
<evidence type="ECO:0000256" key="1">
    <source>
        <dbReference type="ARBA" id="ARBA00022723"/>
    </source>
</evidence>
<dbReference type="EnsemblMetazoa" id="AAEL028005-RA">
    <property type="protein sequence ID" value="AAEL028005-PA"/>
    <property type="gene ID" value="AAEL028005"/>
</dbReference>
<dbReference type="SMART" id="SM00109">
    <property type="entry name" value="C1"/>
    <property type="match status" value="2"/>
</dbReference>
<dbReference type="OrthoDB" id="1918044at2759"/>
<dbReference type="FunCoup" id="A0A6I8U683">
    <property type="interactions" value="20"/>
</dbReference>
<evidence type="ECO:0000256" key="6">
    <source>
        <dbReference type="SAM" id="MobiDB-lite"/>
    </source>
</evidence>
<name>A0A6I8U683_AEDAE</name>
<dbReference type="SUPFAM" id="SSF57889">
    <property type="entry name" value="Cysteine-rich domain"/>
    <property type="match status" value="1"/>
</dbReference>
<comment type="similarity">
    <text evidence="5">Belongs to the DEF8 family.</text>
</comment>
<feature type="compositionally biased region" description="Polar residues" evidence="6">
    <location>
        <begin position="48"/>
        <end position="62"/>
    </location>
</feature>
<dbReference type="CDD" id="cd20819">
    <property type="entry name" value="C1_DEF8"/>
    <property type="match status" value="1"/>
</dbReference>
<evidence type="ECO:0000313" key="8">
    <source>
        <dbReference type="Proteomes" id="UP000008820"/>
    </source>
</evidence>
<feature type="compositionally biased region" description="Low complexity" evidence="6">
    <location>
        <begin position="30"/>
        <end position="47"/>
    </location>
</feature>
<sequence>MQAVQNLRDGIWNLPSTVTSFLAKEEAVPSANSDDSNNNNNIGSSKSMTNSDDSGTENPDQNSADDIADKIDSDEMVVEEGLALVTTSTSSSLLSNDDSILMERSHAIPYALIKEQWQLVLDQEENVTIPQMETAILKCKDLVLRSRDDSIERKWLVRHLIELRHRLRELQDVDTDPDAEPPETKVILGHHFVTQRNGSAKRKLHCDHCAGIIWNVVQASYVCADCSFVAHHKCIPNVIRICAHVITTERTLPIECICPEIGLAFQKYTCAECGTQLSYNISTTFGCFGVELKAEKLNATVPRLCDYSGLYYCPACHWNDTSIIPARVMNNWDFVPRKVGRASLQQIRLLYDRPLINLEQRNPRLFQLVALKLGVVKGMRQKLTQMRRYLMVCRIADELRLVRENIGDRRHLMQTVDMYSVADLVGVENGTLLDFLRKVLVVFERHIRNCVICSGKAYICEVCNNDEILFPFDETAIACTRCNSISHRSCHARKNRSCLKCRRLRIREQQMRNEILDAANGN</sequence>
<dbReference type="SMART" id="SM01175">
    <property type="entry name" value="DUF4206"/>
    <property type="match status" value="1"/>
</dbReference>
<evidence type="ECO:0000256" key="5">
    <source>
        <dbReference type="ARBA" id="ARBA00029450"/>
    </source>
</evidence>
<dbReference type="GO" id="GO:0008270">
    <property type="term" value="F:zinc ion binding"/>
    <property type="evidence" value="ECO:0007669"/>
    <property type="project" value="UniProtKB-KW"/>
</dbReference>
<dbReference type="PANTHER" id="PTHR12326">
    <property type="entry name" value="PLECKSTRIN HOMOLOGY DOMAIN CONTAINING PROTEIN"/>
    <property type="match status" value="1"/>
</dbReference>
<evidence type="ECO:0000313" key="7">
    <source>
        <dbReference type="EnsemblMetazoa" id="AAEL028005-PA"/>
    </source>
</evidence>
<gene>
    <name evidence="7" type="primary">110675665</name>
</gene>
<evidence type="ECO:0000256" key="3">
    <source>
        <dbReference type="ARBA" id="ARBA00022771"/>
    </source>
</evidence>
<keyword evidence="2" id="KW-0677">Repeat</keyword>
<dbReference type="SUPFAM" id="SSF48695">
    <property type="entry name" value="Multiheme cytochromes"/>
    <property type="match status" value="1"/>
</dbReference>
<dbReference type="Proteomes" id="UP000008820">
    <property type="component" value="Chromosome 2"/>
</dbReference>
<reference evidence="7" key="2">
    <citation type="submission" date="2020-05" db="UniProtKB">
        <authorList>
            <consortium name="EnsemblMetazoa"/>
        </authorList>
    </citation>
    <scope>IDENTIFICATION</scope>
    <source>
        <strain evidence="7">LVP_AGWG</strain>
    </source>
</reference>
<dbReference type="InterPro" id="IPR036280">
    <property type="entry name" value="Multihaem_cyt_sf"/>
</dbReference>
<protein>
    <submittedName>
        <fullName evidence="7">Uncharacterized protein</fullName>
    </submittedName>
</protein>
<proteinExistence type="inferred from homology"/>